<evidence type="ECO:0000313" key="2">
    <source>
        <dbReference type="EMBL" id="PZR01693.1"/>
    </source>
</evidence>
<dbReference type="Pfam" id="PF03050">
    <property type="entry name" value="DDE_Tnp_IS66"/>
    <property type="match status" value="1"/>
</dbReference>
<dbReference type="EMBL" id="QFQP01000264">
    <property type="protein sequence ID" value="PZR01693.1"/>
    <property type="molecule type" value="Genomic_DNA"/>
</dbReference>
<feature type="domain" description="Transposase IS66 central" evidence="1">
    <location>
        <begin position="23"/>
        <end position="112"/>
    </location>
</feature>
<name>A0A2W5SLR4_9BACT</name>
<evidence type="ECO:0000259" key="1">
    <source>
        <dbReference type="Pfam" id="PF03050"/>
    </source>
</evidence>
<reference evidence="2 3" key="1">
    <citation type="submission" date="2017-08" db="EMBL/GenBank/DDBJ databases">
        <title>Infants hospitalized years apart are colonized by the same room-sourced microbial strains.</title>
        <authorList>
            <person name="Brooks B."/>
            <person name="Olm M.R."/>
            <person name="Firek B.A."/>
            <person name="Baker R."/>
            <person name="Thomas B.C."/>
            <person name="Morowitz M.J."/>
            <person name="Banfield J.F."/>
        </authorList>
    </citation>
    <scope>NUCLEOTIDE SEQUENCE [LARGE SCALE GENOMIC DNA]</scope>
    <source>
        <strain evidence="2">S2_003_000_R2_14</strain>
    </source>
</reference>
<evidence type="ECO:0000313" key="3">
    <source>
        <dbReference type="Proteomes" id="UP000249061"/>
    </source>
</evidence>
<dbReference type="AlphaFoldDB" id="A0A2W5SLR4"/>
<protein>
    <recommendedName>
        <fullName evidence="1">Transposase IS66 central domain-containing protein</fullName>
    </recommendedName>
</protein>
<sequence length="185" mass="20698">MTSKLVDAPATAAVDGPVIEVLTSALAEPLKHADGTTWHRHHAFRSLWVLATRGVTVFTTFESGTKVALSQWLGNNGILVSDRGTQPGSWSMRRRQICWAHLLRKFAWYAVRAHRPCARRRGAGRRADRHHRVRAAGETVTHRGACAGHQLAGRRCIRNVERWRRGAVRYVAVAARERPPGFEQA</sequence>
<gene>
    <name evidence="2" type="ORF">DI536_37545</name>
</gene>
<dbReference type="Proteomes" id="UP000249061">
    <property type="component" value="Unassembled WGS sequence"/>
</dbReference>
<organism evidence="2 3">
    <name type="scientific">Archangium gephyra</name>
    <dbReference type="NCBI Taxonomy" id="48"/>
    <lineage>
        <taxon>Bacteria</taxon>
        <taxon>Pseudomonadati</taxon>
        <taxon>Myxococcota</taxon>
        <taxon>Myxococcia</taxon>
        <taxon>Myxococcales</taxon>
        <taxon>Cystobacterineae</taxon>
        <taxon>Archangiaceae</taxon>
        <taxon>Archangium</taxon>
    </lineage>
</organism>
<comment type="caution">
    <text evidence="2">The sequence shown here is derived from an EMBL/GenBank/DDBJ whole genome shotgun (WGS) entry which is preliminary data.</text>
</comment>
<dbReference type="InterPro" id="IPR004291">
    <property type="entry name" value="Transposase_IS66_central"/>
</dbReference>
<accession>A0A2W5SLR4</accession>
<proteinExistence type="predicted"/>